<dbReference type="InterPro" id="IPR000595">
    <property type="entry name" value="cNMP-bd_dom"/>
</dbReference>
<dbReference type="AlphaFoldDB" id="A0A3D9SFZ6"/>
<dbReference type="InterPro" id="IPR050397">
    <property type="entry name" value="Env_Response_Regulators"/>
</dbReference>
<dbReference type="SMART" id="SM00100">
    <property type="entry name" value="cNMP"/>
    <property type="match status" value="1"/>
</dbReference>
<organism evidence="2 3">
    <name type="scientific">Thermomonospora umbrina</name>
    <dbReference type="NCBI Taxonomy" id="111806"/>
    <lineage>
        <taxon>Bacteria</taxon>
        <taxon>Bacillati</taxon>
        <taxon>Actinomycetota</taxon>
        <taxon>Actinomycetes</taxon>
        <taxon>Streptosporangiales</taxon>
        <taxon>Thermomonosporaceae</taxon>
        <taxon>Thermomonospora</taxon>
    </lineage>
</organism>
<gene>
    <name evidence="2" type="ORF">DFJ69_0195</name>
</gene>
<reference evidence="2 3" key="1">
    <citation type="submission" date="2018-08" db="EMBL/GenBank/DDBJ databases">
        <title>Sequencing the genomes of 1000 actinobacteria strains.</title>
        <authorList>
            <person name="Klenk H.-P."/>
        </authorList>
    </citation>
    <scope>NUCLEOTIDE SEQUENCE [LARGE SCALE GENOMIC DNA]</scope>
    <source>
        <strain evidence="2 3">DSM 43927</strain>
    </source>
</reference>
<name>A0A3D9SFZ6_9ACTN</name>
<dbReference type="PANTHER" id="PTHR24567:SF74">
    <property type="entry name" value="HTH-TYPE TRANSCRIPTIONAL REGULATOR ARCR"/>
    <property type="match status" value="1"/>
</dbReference>
<dbReference type="GO" id="GO:0003700">
    <property type="term" value="F:DNA-binding transcription factor activity"/>
    <property type="evidence" value="ECO:0007669"/>
    <property type="project" value="TreeGrafter"/>
</dbReference>
<evidence type="ECO:0000313" key="3">
    <source>
        <dbReference type="Proteomes" id="UP000256661"/>
    </source>
</evidence>
<accession>A0A3D9SFZ6</accession>
<protein>
    <submittedName>
        <fullName evidence="2">Cyclic nucleotide-binding protein</fullName>
    </submittedName>
</protein>
<dbReference type="InterPro" id="IPR049817">
    <property type="entry name" value="Encap_f2b"/>
</dbReference>
<proteinExistence type="predicted"/>
<dbReference type="Gene3D" id="2.60.120.10">
    <property type="entry name" value="Jelly Rolls"/>
    <property type="match status" value="1"/>
</dbReference>
<dbReference type="InterPro" id="IPR018490">
    <property type="entry name" value="cNMP-bd_dom_sf"/>
</dbReference>
<dbReference type="EMBL" id="QTTT01000001">
    <property type="protein sequence ID" value="REE94826.1"/>
    <property type="molecule type" value="Genomic_DNA"/>
</dbReference>
<dbReference type="Pfam" id="PF19307">
    <property type="entry name" value="SrpI-like"/>
    <property type="match status" value="1"/>
</dbReference>
<dbReference type="CDD" id="cd00038">
    <property type="entry name" value="CAP_ED"/>
    <property type="match status" value="1"/>
</dbReference>
<dbReference type="InterPro" id="IPR014710">
    <property type="entry name" value="RmlC-like_jellyroll"/>
</dbReference>
<dbReference type="Pfam" id="PF00027">
    <property type="entry name" value="cNMP_binding"/>
    <property type="match status" value="1"/>
</dbReference>
<evidence type="ECO:0000313" key="2">
    <source>
        <dbReference type="EMBL" id="REE94826.1"/>
    </source>
</evidence>
<comment type="caution">
    <text evidence="2">The sequence shown here is derived from an EMBL/GenBank/DDBJ whole genome shotgun (WGS) entry which is preliminary data.</text>
</comment>
<dbReference type="SUPFAM" id="SSF51206">
    <property type="entry name" value="cAMP-binding domain-like"/>
    <property type="match status" value="1"/>
</dbReference>
<dbReference type="Proteomes" id="UP000256661">
    <property type="component" value="Unassembled WGS sequence"/>
</dbReference>
<dbReference type="PROSITE" id="PS50042">
    <property type="entry name" value="CNMP_BINDING_3"/>
    <property type="match status" value="1"/>
</dbReference>
<evidence type="ECO:0000259" key="1">
    <source>
        <dbReference type="PROSITE" id="PS50042"/>
    </source>
</evidence>
<dbReference type="InterPro" id="IPR045641">
    <property type="entry name" value="SrpI-like"/>
</dbReference>
<dbReference type="PANTHER" id="PTHR24567">
    <property type="entry name" value="CRP FAMILY TRANSCRIPTIONAL REGULATORY PROTEIN"/>
    <property type="match status" value="1"/>
</dbReference>
<keyword evidence="3" id="KW-1185">Reference proteome</keyword>
<feature type="domain" description="Cyclic nucleotide-binding" evidence="1">
    <location>
        <begin position="148"/>
        <end position="247"/>
    </location>
</feature>
<sequence>MDRIRSPIITAFHPVERTMVRDIGTFLRSRADGSSQASVNGRWDIVTEPVDTGIPDIEVVNGQTSLSTAAARNLASTTKSVPQMQNITSRWLLKLLPWVQVSAGTYRVNRRLTYQLGDGRVTFTSIGADVRVIPAELGELPALRGFGDPEVLEALADGFEQREYAPGEVIVEAGAPVDHVLLIAHGKVGKVGTGKYGDEIGLGILADGDYLGDRALLDEPGTHGFTARAATTCTVLALPAPAFRAMLDRSDALRAHVAAFRPDAAAPTNKHGEAEISLTSGHSGEPMLPGTYVDYELSPREYELSVAQTVLRVHSRVADLYNEPMNQVEQQLRLTVEALRERQEHELINNRAFGMLHNADLKQRIYTRTGPPTPDDMDELLSRRRSSHYFFAHPRAIAAFGRQCSARGLYPDTVDLNGKPVPAWRGVPILPCNKIPVTADGVTSILVMRTGEDDQGVIGLNQTGLPDEYQPGLSVRFMGIDDQAVIKYLVSAYFSAAVLVPDALGVLENVEVFHS</sequence>
<dbReference type="NCBIfam" id="NF041163">
    <property type="entry name" value="encap_f2b"/>
    <property type="match status" value="1"/>
</dbReference>
<dbReference type="GO" id="GO:0005829">
    <property type="term" value="C:cytosol"/>
    <property type="evidence" value="ECO:0007669"/>
    <property type="project" value="TreeGrafter"/>
</dbReference>